<dbReference type="EMBL" id="FAOZ01000018">
    <property type="protein sequence ID" value="CUU58244.1"/>
    <property type="molecule type" value="Genomic_DNA"/>
</dbReference>
<accession>A0A0S4QSG4</accession>
<sequence length="307" mass="32645">MTVVSGHGPGNGDAADGAVASKDFAGRYGPWAVVAGASMGIGRALSMEAAERGLNVVLVARGKEKLEATASEVAARHGREVRTVAADLASPDIGEILADATADLDVGLLVYNAAVGPNSRFIDGDLDLHLLSVDVNCRTPVILSHHFGRRLAERGRGGIVMISSMGGTQGAVNFSTYNAGKAFEWILTESLWTELADRGVDAVNVFVGATSSPNYDAFQETLDPDLCNRTDTDDPLDRARSRLMRPSSPEEVATASYEGLAHGPVAYTHSDDEFVSRRCFGLSRADATGVWRALQETSTRRPDRIAR</sequence>
<dbReference type="InterPro" id="IPR036291">
    <property type="entry name" value="NAD(P)-bd_dom_sf"/>
</dbReference>
<dbReference type="Proteomes" id="UP000198802">
    <property type="component" value="Unassembled WGS sequence"/>
</dbReference>
<evidence type="ECO:0000313" key="4">
    <source>
        <dbReference type="Proteomes" id="UP000198802"/>
    </source>
</evidence>
<dbReference type="AlphaFoldDB" id="A0A0S4QSG4"/>
<dbReference type="Gene3D" id="3.40.50.720">
    <property type="entry name" value="NAD(P)-binding Rossmann-like Domain"/>
    <property type="match status" value="1"/>
</dbReference>
<gene>
    <name evidence="3" type="ORF">Ga0074812_11816</name>
</gene>
<dbReference type="PANTHER" id="PTHR43899:SF4">
    <property type="entry name" value="17 BETA-HYDROXYSTEROID DEHYDROGENASE TYPE 3"/>
    <property type="match status" value="1"/>
</dbReference>
<name>A0A0S4QSG4_9ACTN</name>
<feature type="compositionally biased region" description="Basic and acidic residues" evidence="2">
    <location>
        <begin position="229"/>
        <end position="240"/>
    </location>
</feature>
<feature type="region of interest" description="Disordered" evidence="2">
    <location>
        <begin position="229"/>
        <end position="250"/>
    </location>
</feature>
<dbReference type="SUPFAM" id="SSF51735">
    <property type="entry name" value="NAD(P)-binding Rossmann-fold domains"/>
    <property type="match status" value="1"/>
</dbReference>
<organism evidence="3 4">
    <name type="scientific">Parafrankia irregularis</name>
    <dbReference type="NCBI Taxonomy" id="795642"/>
    <lineage>
        <taxon>Bacteria</taxon>
        <taxon>Bacillati</taxon>
        <taxon>Actinomycetota</taxon>
        <taxon>Actinomycetes</taxon>
        <taxon>Frankiales</taxon>
        <taxon>Frankiaceae</taxon>
        <taxon>Parafrankia</taxon>
    </lineage>
</organism>
<dbReference type="InterPro" id="IPR051019">
    <property type="entry name" value="VLCFA-Steroid_DH"/>
</dbReference>
<evidence type="ECO:0000256" key="2">
    <source>
        <dbReference type="SAM" id="MobiDB-lite"/>
    </source>
</evidence>
<keyword evidence="4" id="KW-1185">Reference proteome</keyword>
<keyword evidence="1" id="KW-0560">Oxidoreductase</keyword>
<evidence type="ECO:0000313" key="3">
    <source>
        <dbReference type="EMBL" id="CUU58244.1"/>
    </source>
</evidence>
<dbReference type="PANTHER" id="PTHR43899">
    <property type="entry name" value="RH59310P"/>
    <property type="match status" value="1"/>
</dbReference>
<dbReference type="PRINTS" id="PR00081">
    <property type="entry name" value="GDHRDH"/>
</dbReference>
<dbReference type="InterPro" id="IPR002347">
    <property type="entry name" value="SDR_fam"/>
</dbReference>
<reference evidence="4" key="1">
    <citation type="submission" date="2015-11" db="EMBL/GenBank/DDBJ databases">
        <authorList>
            <person name="Varghese N."/>
        </authorList>
    </citation>
    <scope>NUCLEOTIDE SEQUENCE [LARGE SCALE GENOMIC DNA]</scope>
    <source>
        <strain evidence="4">DSM 45899</strain>
    </source>
</reference>
<dbReference type="RefSeq" id="WP_091281371.1">
    <property type="nucleotide sequence ID" value="NZ_FAOZ01000018.1"/>
</dbReference>
<protein>
    <submittedName>
        <fullName evidence="3">Short-chain dehydrogenase</fullName>
    </submittedName>
</protein>
<proteinExistence type="predicted"/>
<dbReference type="GO" id="GO:0016491">
    <property type="term" value="F:oxidoreductase activity"/>
    <property type="evidence" value="ECO:0007669"/>
    <property type="project" value="UniProtKB-KW"/>
</dbReference>
<dbReference type="Pfam" id="PF00106">
    <property type="entry name" value="adh_short"/>
    <property type="match status" value="1"/>
</dbReference>
<evidence type="ECO:0000256" key="1">
    <source>
        <dbReference type="ARBA" id="ARBA00023002"/>
    </source>
</evidence>